<comment type="caution">
    <text evidence="1">The sequence shown here is derived from an EMBL/GenBank/DDBJ whole genome shotgun (WGS) entry which is preliminary data.</text>
</comment>
<proteinExistence type="predicted"/>
<dbReference type="AlphaFoldDB" id="A0A7W7T7Q2"/>
<sequence length="163" mass="18211">MTALLSSFFHRVGARGRWLDLATEFCWERIEALDESHPYEVNACARFLDHVPDRPRAGVASARLGELVRQRGLVDLGDGAVHDGYAVGETHTATHYAPRPDCLARQWFSDGEMGAALDRLVAARQDDGGWTFPWAVWTPITEFEWRGIVTVDALATLRAYGRV</sequence>
<dbReference type="Proteomes" id="UP000542674">
    <property type="component" value="Unassembled WGS sequence"/>
</dbReference>
<evidence type="ECO:0000313" key="2">
    <source>
        <dbReference type="Proteomes" id="UP000542674"/>
    </source>
</evidence>
<dbReference type="RefSeq" id="WP_246445337.1">
    <property type="nucleotide sequence ID" value="NZ_JACHJS010000001.1"/>
</dbReference>
<protein>
    <submittedName>
        <fullName evidence="1">Uncharacterized protein</fullName>
    </submittedName>
</protein>
<reference evidence="1 2" key="1">
    <citation type="submission" date="2020-08" db="EMBL/GenBank/DDBJ databases">
        <title>Sequencing the genomes of 1000 actinobacteria strains.</title>
        <authorList>
            <person name="Klenk H.-P."/>
        </authorList>
    </citation>
    <scope>NUCLEOTIDE SEQUENCE [LARGE SCALE GENOMIC DNA]</scope>
    <source>
        <strain evidence="1 2">DSM 45084</strain>
    </source>
</reference>
<keyword evidence="2" id="KW-1185">Reference proteome</keyword>
<name>A0A7W7T7Q2_9PSEU</name>
<dbReference type="EMBL" id="JACHJS010000001">
    <property type="protein sequence ID" value="MBB4968050.1"/>
    <property type="molecule type" value="Genomic_DNA"/>
</dbReference>
<evidence type="ECO:0000313" key="1">
    <source>
        <dbReference type="EMBL" id="MBB4968050.1"/>
    </source>
</evidence>
<accession>A0A7W7T7Q2</accession>
<organism evidence="1 2">
    <name type="scientific">Saccharothrix violaceirubra</name>
    <dbReference type="NCBI Taxonomy" id="413306"/>
    <lineage>
        <taxon>Bacteria</taxon>
        <taxon>Bacillati</taxon>
        <taxon>Actinomycetota</taxon>
        <taxon>Actinomycetes</taxon>
        <taxon>Pseudonocardiales</taxon>
        <taxon>Pseudonocardiaceae</taxon>
        <taxon>Saccharothrix</taxon>
    </lineage>
</organism>
<gene>
    <name evidence="1" type="ORF">F4559_005409</name>
</gene>